<dbReference type="Gene3D" id="1.20.1510.10">
    <property type="entry name" value="Cation efflux protein transmembrane domain"/>
    <property type="match status" value="2"/>
</dbReference>
<dbReference type="OrthoDB" id="9944568at2759"/>
<keyword evidence="5" id="KW-0862">Zinc</keyword>
<comment type="subcellular location">
    <subcellularLocation>
        <location evidence="1">Membrane</location>
        <topology evidence="1">Multi-pass membrane protein</topology>
    </subcellularLocation>
</comment>
<evidence type="ECO:0000259" key="10">
    <source>
        <dbReference type="Pfam" id="PF01545"/>
    </source>
</evidence>
<dbReference type="PRINTS" id="PR00334">
    <property type="entry name" value="KININOGEN"/>
</dbReference>
<evidence type="ECO:0000256" key="4">
    <source>
        <dbReference type="ARBA" id="ARBA00022692"/>
    </source>
</evidence>
<dbReference type="InterPro" id="IPR027470">
    <property type="entry name" value="Cation_efflux_CTD"/>
</dbReference>
<organism evidence="12 13">
    <name type="scientific">Kockovaella imperatae</name>
    <dbReference type="NCBI Taxonomy" id="4999"/>
    <lineage>
        <taxon>Eukaryota</taxon>
        <taxon>Fungi</taxon>
        <taxon>Dikarya</taxon>
        <taxon>Basidiomycota</taxon>
        <taxon>Agaricomycotina</taxon>
        <taxon>Tremellomycetes</taxon>
        <taxon>Tremellales</taxon>
        <taxon>Cuniculitremaceae</taxon>
        <taxon>Kockovaella</taxon>
    </lineage>
</organism>
<name>A0A1Y1U9T8_9TREE</name>
<feature type="compositionally biased region" description="Basic and acidic residues" evidence="8">
    <location>
        <begin position="325"/>
        <end position="353"/>
    </location>
</feature>
<keyword evidence="13" id="KW-1185">Reference proteome</keyword>
<dbReference type="GO" id="GO:0005385">
    <property type="term" value="F:zinc ion transmembrane transporter activity"/>
    <property type="evidence" value="ECO:0007669"/>
    <property type="project" value="TreeGrafter"/>
</dbReference>
<dbReference type="GeneID" id="33558802"/>
<comment type="caution">
    <text evidence="12">The sequence shown here is derived from an EMBL/GenBank/DDBJ whole genome shotgun (WGS) entry which is preliminary data.</text>
</comment>
<keyword evidence="7 9" id="KW-0472">Membrane</keyword>
<feature type="compositionally biased region" description="Basic and acidic residues" evidence="8">
    <location>
        <begin position="137"/>
        <end position="153"/>
    </location>
</feature>
<proteinExistence type="inferred from homology"/>
<feature type="transmembrane region" description="Helical" evidence="9">
    <location>
        <begin position="76"/>
        <end position="99"/>
    </location>
</feature>
<dbReference type="PANTHER" id="PTHR45820:SF4">
    <property type="entry name" value="ZINC TRANSPORTER 63C, ISOFORM F"/>
    <property type="match status" value="1"/>
</dbReference>
<keyword evidence="6 9" id="KW-1133">Transmembrane helix</keyword>
<feature type="domain" description="Cation efflux protein transmembrane" evidence="10">
    <location>
        <begin position="363"/>
        <end position="436"/>
    </location>
</feature>
<evidence type="ECO:0000256" key="8">
    <source>
        <dbReference type="SAM" id="MobiDB-lite"/>
    </source>
</evidence>
<dbReference type="InterPro" id="IPR002524">
    <property type="entry name" value="Cation_efflux"/>
</dbReference>
<feature type="domain" description="Cation efflux protein transmembrane" evidence="10">
    <location>
        <begin position="12"/>
        <end position="144"/>
    </location>
</feature>
<feature type="transmembrane region" description="Helical" evidence="9">
    <location>
        <begin position="111"/>
        <end position="131"/>
    </location>
</feature>
<dbReference type="Pfam" id="PF16916">
    <property type="entry name" value="ZT_dimer"/>
    <property type="match status" value="1"/>
</dbReference>
<dbReference type="RefSeq" id="XP_021868554.1">
    <property type="nucleotide sequence ID" value="XM_022016993.1"/>
</dbReference>
<feature type="transmembrane region" description="Helical" evidence="9">
    <location>
        <begin position="411"/>
        <end position="428"/>
    </location>
</feature>
<feature type="compositionally biased region" description="Low complexity" evidence="8">
    <location>
        <begin position="200"/>
        <end position="215"/>
    </location>
</feature>
<protein>
    <submittedName>
        <fullName evidence="12">Cation efflux protein</fullName>
    </submittedName>
</protein>
<dbReference type="InterPro" id="IPR027469">
    <property type="entry name" value="Cation_efflux_TMD_sf"/>
</dbReference>
<dbReference type="InterPro" id="IPR036837">
    <property type="entry name" value="Cation_efflux_CTD_sf"/>
</dbReference>
<evidence type="ECO:0000256" key="6">
    <source>
        <dbReference type="ARBA" id="ARBA00022989"/>
    </source>
</evidence>
<dbReference type="FunFam" id="1.20.1510.10:FF:000021">
    <property type="entry name" value="Solute carrier family 30 (Zinc transporter), member 1"/>
    <property type="match status" value="1"/>
</dbReference>
<dbReference type="PANTHER" id="PTHR45820">
    <property type="entry name" value="FI23527P1"/>
    <property type="match status" value="1"/>
</dbReference>
<dbReference type="FunCoup" id="A0A1Y1U9T8">
    <property type="interactions" value="101"/>
</dbReference>
<gene>
    <name evidence="12" type="ORF">BD324DRAFT_637341</name>
</gene>
<reference evidence="12 13" key="1">
    <citation type="submission" date="2017-03" db="EMBL/GenBank/DDBJ databases">
        <title>Widespread Adenine N6-methylation of Active Genes in Fungi.</title>
        <authorList>
            <consortium name="DOE Joint Genome Institute"/>
            <person name="Mondo S.J."/>
            <person name="Dannebaum R.O."/>
            <person name="Kuo R.C."/>
            <person name="Louie K.B."/>
            <person name="Bewick A.J."/>
            <person name="Labutti K."/>
            <person name="Haridas S."/>
            <person name="Kuo A."/>
            <person name="Salamov A."/>
            <person name="Ahrendt S.R."/>
            <person name="Lau R."/>
            <person name="Bowen B.P."/>
            <person name="Lipzen A."/>
            <person name="Sullivan W."/>
            <person name="Andreopoulos W.B."/>
            <person name="Clum A."/>
            <person name="Lindquist E."/>
            <person name="Daum C."/>
            <person name="Northen T.R."/>
            <person name="Ramamoorthy G."/>
            <person name="Schmitz R.J."/>
            <person name="Gryganskyi A."/>
            <person name="Culley D."/>
            <person name="Magnuson J."/>
            <person name="James T.Y."/>
            <person name="O'Malley M.A."/>
            <person name="Stajich J.E."/>
            <person name="Spatafora J.W."/>
            <person name="Visel A."/>
            <person name="Grigoriev I.V."/>
        </authorList>
    </citation>
    <scope>NUCLEOTIDE SEQUENCE [LARGE SCALE GENOMIC DNA]</scope>
    <source>
        <strain evidence="12 13">NRRL Y-17943</strain>
    </source>
</reference>
<evidence type="ECO:0000256" key="3">
    <source>
        <dbReference type="ARBA" id="ARBA00022448"/>
    </source>
</evidence>
<evidence type="ECO:0000256" key="7">
    <source>
        <dbReference type="ARBA" id="ARBA00023136"/>
    </source>
</evidence>
<feature type="compositionally biased region" description="Polar residues" evidence="8">
    <location>
        <begin position="169"/>
        <end position="179"/>
    </location>
</feature>
<dbReference type="Proteomes" id="UP000193218">
    <property type="component" value="Unassembled WGS sequence"/>
</dbReference>
<feature type="region of interest" description="Disordered" evidence="8">
    <location>
        <begin position="198"/>
        <end position="368"/>
    </location>
</feature>
<dbReference type="GO" id="GO:0016020">
    <property type="term" value="C:membrane"/>
    <property type="evidence" value="ECO:0007669"/>
    <property type="project" value="UniProtKB-SubCell"/>
</dbReference>
<feature type="transmembrane region" description="Helical" evidence="9">
    <location>
        <begin position="12"/>
        <end position="34"/>
    </location>
</feature>
<evidence type="ECO:0000313" key="13">
    <source>
        <dbReference type="Proteomes" id="UP000193218"/>
    </source>
</evidence>
<dbReference type="InParanoid" id="A0A1Y1U9T8"/>
<dbReference type="EMBL" id="NBSH01000015">
    <property type="protein sequence ID" value="ORX34276.1"/>
    <property type="molecule type" value="Genomic_DNA"/>
</dbReference>
<comment type="similarity">
    <text evidence="2">Belongs to the cation diffusion facilitator (CDF) transporter (TC 2.A.4) family. SLC30A subfamily.</text>
</comment>
<dbReference type="NCBIfam" id="TIGR01297">
    <property type="entry name" value="CDF"/>
    <property type="match status" value="2"/>
</dbReference>
<evidence type="ECO:0000256" key="2">
    <source>
        <dbReference type="ARBA" id="ARBA00008873"/>
    </source>
</evidence>
<feature type="transmembrane region" description="Helical" evidence="9">
    <location>
        <begin position="376"/>
        <end position="399"/>
    </location>
</feature>
<feature type="compositionally biased region" description="Basic residues" evidence="8">
    <location>
        <begin position="300"/>
        <end position="312"/>
    </location>
</feature>
<dbReference type="AlphaFoldDB" id="A0A1Y1U9T8"/>
<dbReference type="InterPro" id="IPR002395">
    <property type="entry name" value="Kininogen"/>
</dbReference>
<evidence type="ECO:0000313" key="12">
    <source>
        <dbReference type="EMBL" id="ORX34276.1"/>
    </source>
</evidence>
<accession>A0A1Y1U9T8</accession>
<evidence type="ECO:0000256" key="1">
    <source>
        <dbReference type="ARBA" id="ARBA00004141"/>
    </source>
</evidence>
<dbReference type="STRING" id="4999.A0A1Y1U9T8"/>
<keyword evidence="3" id="KW-0813">Transport</keyword>
<dbReference type="SUPFAM" id="SSF160240">
    <property type="entry name" value="Cation efflux protein cytoplasmic domain-like"/>
    <property type="match status" value="1"/>
</dbReference>
<dbReference type="Pfam" id="PF01545">
    <property type="entry name" value="Cation_efflux"/>
    <property type="match status" value="2"/>
</dbReference>
<keyword evidence="4 9" id="KW-0812">Transmembrane</keyword>
<dbReference type="InterPro" id="IPR058533">
    <property type="entry name" value="Cation_efflux_TM"/>
</dbReference>
<dbReference type="GO" id="GO:0006882">
    <property type="term" value="P:intracellular zinc ion homeostasis"/>
    <property type="evidence" value="ECO:0007669"/>
    <property type="project" value="TreeGrafter"/>
</dbReference>
<feature type="domain" description="Cation efflux protein cytoplasmic" evidence="11">
    <location>
        <begin position="440"/>
        <end position="512"/>
    </location>
</feature>
<dbReference type="SUPFAM" id="SSF161111">
    <property type="entry name" value="Cation efflux protein transmembrane domain-like"/>
    <property type="match status" value="2"/>
</dbReference>
<feature type="region of interest" description="Disordered" evidence="8">
    <location>
        <begin position="137"/>
        <end position="179"/>
    </location>
</feature>
<evidence type="ECO:0000256" key="9">
    <source>
        <dbReference type="SAM" id="Phobius"/>
    </source>
</evidence>
<sequence length="561" mass="59976">MGLSRQARITTLLVIDSAFFLVELITGYTVGSLALVADSFHMLNDVLSLVVALYTIKLATSPSSNANSYGWQRAEILGALINGVFLVALCVSIALEALGRLIAPPEISNPKVIVIVGSLGLLSNIVGLFLFHEHGHSHGDHSHGSGSDEHVPSRGEIQLPTNRNERSDSVASQLYQHPAQTRAQVIEAAQEAGYGREEISSSFMGNPMSPPSGSGSHRRSMSQGQNRRSKHQSISSRPRPARHGSGNIVPPAVGTNEIREPRQRPQSVPAAKPVGSSGLDGSSSASSDTTAVVESGSNHSHAKDHDHKHKHSKDVNQAEQGGHAHQHDHDHDHDHGHTHGEAVNSGHDHDHSHGGGGHGHGHGHGHSHGSMNMRGVFLHVLGDALGNVGVIAAGLVIWFCEGKWTLYFDPGVSFMITCIILHSAIPLVRSASYILLQGVPSHVSLEDLHEAIREISGVVSVHELHVWQLSESTVVASVHVLIEPGVDYMNVAGGIREVMHQHGIHSVTIQPEFYSGNDDQSETACLIRCPPEECGEAVTCCPPTPGKLVDVDESEEHGHSH</sequence>
<dbReference type="FunFam" id="1.20.1510.10:FF:000024">
    <property type="entry name" value="Solute carrier family 30 (Zinc transporter), member 1"/>
    <property type="match status" value="1"/>
</dbReference>
<feature type="compositionally biased region" description="Low complexity" evidence="8">
    <location>
        <begin position="276"/>
        <end position="299"/>
    </location>
</feature>
<evidence type="ECO:0000259" key="11">
    <source>
        <dbReference type="Pfam" id="PF16916"/>
    </source>
</evidence>
<evidence type="ECO:0000256" key="5">
    <source>
        <dbReference type="ARBA" id="ARBA00022833"/>
    </source>
</evidence>